<dbReference type="Proteomes" id="UP000655868">
    <property type="component" value="Unassembled WGS sequence"/>
</dbReference>
<dbReference type="Pfam" id="PF21997">
    <property type="entry name" value="DUF6928"/>
    <property type="match status" value="1"/>
</dbReference>
<accession>A0A934NSG5</accession>
<dbReference type="AlphaFoldDB" id="A0A934NSG5"/>
<protein>
    <submittedName>
        <fullName evidence="1">Uncharacterized protein</fullName>
    </submittedName>
</protein>
<comment type="caution">
    <text evidence="1">The sequence shown here is derived from an EMBL/GenBank/DDBJ whole genome shotgun (WGS) entry which is preliminary data.</text>
</comment>
<evidence type="ECO:0000313" key="1">
    <source>
        <dbReference type="EMBL" id="MBJ8340659.1"/>
    </source>
</evidence>
<dbReference type="InterPro" id="IPR053847">
    <property type="entry name" value="DUF6928"/>
</dbReference>
<keyword evidence="2" id="KW-1185">Reference proteome</keyword>
<sequence>MGAKASTIWYVDAPDPATTLRNHREPDQHAAHALASHLYPGSVVVPLAVGPLSTSAGIGGNGVYIGCYPGLTVVCGPQLEIAHPAKISPSWIRPLASEYTYLVSIDPVREWGAFATWERGELRRSFSATKTNILEDHGLPLVWERPFWAGEHPMEHTPGVIPDPQSLPFDPQDFADAANERALGFRYRGTPQQGALDPAGIVVCGFALYGEGEEIPRAPAPPVSEPVEAVPAEAGFFKKWRRKQRR</sequence>
<name>A0A934NSG5_9NOCA</name>
<reference evidence="1" key="1">
    <citation type="submission" date="2020-12" db="EMBL/GenBank/DDBJ databases">
        <title>Antrihabitans popcorni sp. nov. and Antrihabitans auranticaus sp. nov., isolated from a larva cave.</title>
        <authorList>
            <person name="Lee S.D."/>
            <person name="Kim I.S."/>
        </authorList>
    </citation>
    <scope>NUCLEOTIDE SEQUENCE</scope>
    <source>
        <strain evidence="1">YC3-6</strain>
    </source>
</reference>
<organism evidence="1 2">
    <name type="scientific">Antrihabitans stalagmiti</name>
    <dbReference type="NCBI Taxonomy" id="2799499"/>
    <lineage>
        <taxon>Bacteria</taxon>
        <taxon>Bacillati</taxon>
        <taxon>Actinomycetota</taxon>
        <taxon>Actinomycetes</taxon>
        <taxon>Mycobacteriales</taxon>
        <taxon>Nocardiaceae</taxon>
        <taxon>Antrihabitans</taxon>
    </lineage>
</organism>
<proteinExistence type="predicted"/>
<dbReference type="EMBL" id="JAEMNV010000005">
    <property type="protein sequence ID" value="MBJ8340659.1"/>
    <property type="molecule type" value="Genomic_DNA"/>
</dbReference>
<gene>
    <name evidence="1" type="ORF">JGU71_17345</name>
</gene>
<evidence type="ECO:0000313" key="2">
    <source>
        <dbReference type="Proteomes" id="UP000655868"/>
    </source>
</evidence>